<dbReference type="EMBL" id="JAQQXT010000001">
    <property type="protein sequence ID" value="MDC8770334.1"/>
    <property type="molecule type" value="Genomic_DNA"/>
</dbReference>
<dbReference type="InterPro" id="IPR016087">
    <property type="entry name" value="Chalcone_isomerase"/>
</dbReference>
<dbReference type="Proteomes" id="UP001221189">
    <property type="component" value="Unassembled WGS sequence"/>
</dbReference>
<organism evidence="2 3">
    <name type="scientific">Roseateles albus</name>
    <dbReference type="NCBI Taxonomy" id="2987525"/>
    <lineage>
        <taxon>Bacteria</taxon>
        <taxon>Pseudomonadati</taxon>
        <taxon>Pseudomonadota</taxon>
        <taxon>Betaproteobacteria</taxon>
        <taxon>Burkholderiales</taxon>
        <taxon>Sphaerotilaceae</taxon>
        <taxon>Roseateles</taxon>
    </lineage>
</organism>
<evidence type="ECO:0000313" key="3">
    <source>
        <dbReference type="Proteomes" id="UP001221189"/>
    </source>
</evidence>
<evidence type="ECO:0000313" key="2">
    <source>
        <dbReference type="EMBL" id="MDC8770334.1"/>
    </source>
</evidence>
<dbReference type="RefSeq" id="WP_273598787.1">
    <property type="nucleotide sequence ID" value="NZ_JAQQXT010000001.1"/>
</dbReference>
<gene>
    <name evidence="2" type="ORF">PRZ03_02035</name>
</gene>
<comment type="caution">
    <text evidence="2">The sequence shown here is derived from an EMBL/GenBank/DDBJ whole genome shotgun (WGS) entry which is preliminary data.</text>
</comment>
<sequence>MRQLAQAQMRFFGLLIYDIRLWAKDAVDAQNWPQQVLALELEYARSLSGTEIAKRSLTEMRRQSEIGSEQAQRWLAEMEAAFPDVKAGDRISGLNEPGAGINFFVNGRLQRSIKDPVFSRLFMGIWLAPQTSEPKLRKQLLGSAAGGA</sequence>
<keyword evidence="3" id="KW-1185">Reference proteome</keyword>
<keyword evidence="2" id="KW-0413">Isomerase</keyword>
<name>A0ABT5K8R3_9BURK</name>
<reference evidence="2 3" key="1">
    <citation type="submission" date="2022-10" db="EMBL/GenBank/DDBJ databases">
        <title>Paucibacter sp. hw1 Genome sequencing.</title>
        <authorList>
            <person name="Park S."/>
        </authorList>
    </citation>
    <scope>NUCLEOTIDE SEQUENCE [LARGE SCALE GENOMIC DNA]</scope>
    <source>
        <strain evidence="3">hw1</strain>
    </source>
</reference>
<accession>A0ABT5K8R3</accession>
<proteinExistence type="predicted"/>
<evidence type="ECO:0000259" key="1">
    <source>
        <dbReference type="Pfam" id="PF16036"/>
    </source>
</evidence>
<dbReference type="GO" id="GO:0016853">
    <property type="term" value="F:isomerase activity"/>
    <property type="evidence" value="ECO:0007669"/>
    <property type="project" value="UniProtKB-KW"/>
</dbReference>
<dbReference type="Pfam" id="PF16036">
    <property type="entry name" value="Chalcone_3"/>
    <property type="match status" value="1"/>
</dbReference>
<feature type="domain" description="Chalcone isomerase" evidence="1">
    <location>
        <begin position="34"/>
        <end position="142"/>
    </location>
</feature>
<protein>
    <submittedName>
        <fullName evidence="2">Chalcone isomerase family protein</fullName>
    </submittedName>
</protein>